<organism evidence="6 7">
    <name type="scientific">Sphingorhabdus lutea</name>
    <dbReference type="NCBI Taxonomy" id="1913578"/>
    <lineage>
        <taxon>Bacteria</taxon>
        <taxon>Pseudomonadati</taxon>
        <taxon>Pseudomonadota</taxon>
        <taxon>Alphaproteobacteria</taxon>
        <taxon>Sphingomonadales</taxon>
        <taxon>Sphingomonadaceae</taxon>
        <taxon>Sphingorhabdus</taxon>
    </lineage>
</organism>
<dbReference type="SUPFAM" id="SSF110849">
    <property type="entry name" value="ParB/Sulfiredoxin"/>
    <property type="match status" value="1"/>
</dbReference>
<dbReference type="FunFam" id="3.90.1530.30:FF:000001">
    <property type="entry name" value="Chromosome partitioning protein ParB"/>
    <property type="match status" value="1"/>
</dbReference>
<dbReference type="Gene3D" id="1.10.10.2830">
    <property type="match status" value="1"/>
</dbReference>
<dbReference type="Proteomes" id="UP000242561">
    <property type="component" value="Chromosome"/>
</dbReference>
<comment type="similarity">
    <text evidence="1">Belongs to the ParB family.</text>
</comment>
<dbReference type="Pfam" id="PF02195">
    <property type="entry name" value="ParB_N"/>
    <property type="match status" value="1"/>
</dbReference>
<dbReference type="AlphaFoldDB" id="A0A1L3J9E3"/>
<evidence type="ECO:0000256" key="3">
    <source>
        <dbReference type="ARBA" id="ARBA00023125"/>
    </source>
</evidence>
<sequence>MSETKPIIKKKGLGRGLDSLLGEAIRGNNNSNSQQDNNIDSGEGDSRISIISVADIQPHPGQPRRHFAEGPLNELAASIAKHGILQPIVVRPRGKGYQIIAGERRWRAAQRARLHEVPAIIRSFSDSEALEIALIENIQREDLNPIEEAEAYHRLIEEFGHSAAELGKLVDKSRSHIANMIRLLDLPKSVRDLVVEDRLTMGHARALINAEDSLSLAVQIMKQGLSVRQTEALVRKEKRGDDIKDNHAAALSKDKGKIDSDLLAVEDHLSDILGLKVKIVKGDSPDQGSVTFHYNSLDQLDMLCMRVTGEQI</sequence>
<evidence type="ECO:0000313" key="7">
    <source>
        <dbReference type="Proteomes" id="UP000242561"/>
    </source>
</evidence>
<dbReference type="SUPFAM" id="SSF109709">
    <property type="entry name" value="KorB DNA-binding domain-like"/>
    <property type="match status" value="1"/>
</dbReference>
<dbReference type="SMART" id="SM00470">
    <property type="entry name" value="ParB"/>
    <property type="match status" value="1"/>
</dbReference>
<dbReference type="STRING" id="1913578.LPB140_01745"/>
<evidence type="ECO:0000259" key="5">
    <source>
        <dbReference type="SMART" id="SM00470"/>
    </source>
</evidence>
<dbReference type="InterPro" id="IPR050336">
    <property type="entry name" value="Chromosome_partition/occlusion"/>
</dbReference>
<dbReference type="NCBIfam" id="TIGR00180">
    <property type="entry name" value="parB_part"/>
    <property type="match status" value="1"/>
</dbReference>
<evidence type="ECO:0000256" key="4">
    <source>
        <dbReference type="ARBA" id="ARBA00025472"/>
    </source>
</evidence>
<protein>
    <submittedName>
        <fullName evidence="6">Chromosome partitioning protein ParB</fullName>
    </submittedName>
</protein>
<dbReference type="Gene3D" id="3.90.1530.30">
    <property type="match status" value="1"/>
</dbReference>
<dbReference type="OrthoDB" id="9802051at2"/>
<dbReference type="KEGG" id="sphl:LPB140_01745"/>
<dbReference type="GO" id="GO:0045881">
    <property type="term" value="P:positive regulation of sporulation resulting in formation of a cellular spore"/>
    <property type="evidence" value="ECO:0007669"/>
    <property type="project" value="TreeGrafter"/>
</dbReference>
<accession>A0A1L3J9E3</accession>
<dbReference type="FunFam" id="1.10.10.2830:FF:000001">
    <property type="entry name" value="Chromosome partitioning protein ParB"/>
    <property type="match status" value="1"/>
</dbReference>
<dbReference type="CDD" id="cd16393">
    <property type="entry name" value="SPO0J_N"/>
    <property type="match status" value="1"/>
</dbReference>
<comment type="function">
    <text evidence="4">Involved in chromosome partition. Localize to both poles of the predivisional cell following completion of DNA replication. Binds to the DNA origin of replication.</text>
</comment>
<dbReference type="Pfam" id="PF17762">
    <property type="entry name" value="HTH_ParB"/>
    <property type="match status" value="1"/>
</dbReference>
<dbReference type="PANTHER" id="PTHR33375:SF1">
    <property type="entry name" value="CHROMOSOME-PARTITIONING PROTEIN PARB-RELATED"/>
    <property type="match status" value="1"/>
</dbReference>
<dbReference type="GO" id="GO:0005694">
    <property type="term" value="C:chromosome"/>
    <property type="evidence" value="ECO:0007669"/>
    <property type="project" value="TreeGrafter"/>
</dbReference>
<dbReference type="InterPro" id="IPR004437">
    <property type="entry name" value="ParB/RepB/Spo0J"/>
</dbReference>
<dbReference type="InterPro" id="IPR003115">
    <property type="entry name" value="ParB_N"/>
</dbReference>
<dbReference type="RefSeq" id="WP_072558409.1">
    <property type="nucleotide sequence ID" value="NZ_CP018154.1"/>
</dbReference>
<dbReference type="InterPro" id="IPR057240">
    <property type="entry name" value="ParB_dimer_C"/>
</dbReference>
<dbReference type="EMBL" id="CP018154">
    <property type="protein sequence ID" value="APG61762.1"/>
    <property type="molecule type" value="Genomic_DNA"/>
</dbReference>
<evidence type="ECO:0000256" key="2">
    <source>
        <dbReference type="ARBA" id="ARBA00022829"/>
    </source>
</evidence>
<dbReference type="InterPro" id="IPR036086">
    <property type="entry name" value="ParB/Sulfiredoxin_sf"/>
</dbReference>
<dbReference type="Pfam" id="PF23552">
    <property type="entry name" value="ParB_C"/>
    <property type="match status" value="1"/>
</dbReference>
<name>A0A1L3J9E3_9SPHN</name>
<dbReference type="GO" id="GO:0007059">
    <property type="term" value="P:chromosome segregation"/>
    <property type="evidence" value="ECO:0007669"/>
    <property type="project" value="UniProtKB-KW"/>
</dbReference>
<dbReference type="InterPro" id="IPR041468">
    <property type="entry name" value="HTH_ParB/Spo0J"/>
</dbReference>
<keyword evidence="3" id="KW-0238">DNA-binding</keyword>
<reference evidence="6 7" key="1">
    <citation type="submission" date="2016-11" db="EMBL/GenBank/DDBJ databases">
        <title>Sphingorhabdus sp. LPB0140, isolated from marine environment.</title>
        <authorList>
            <person name="Kim E."/>
            <person name="Yi H."/>
        </authorList>
    </citation>
    <scope>NUCLEOTIDE SEQUENCE [LARGE SCALE GENOMIC DNA]</scope>
    <source>
        <strain evidence="6 7">LPB0140</strain>
    </source>
</reference>
<evidence type="ECO:0000256" key="1">
    <source>
        <dbReference type="ARBA" id="ARBA00006295"/>
    </source>
</evidence>
<dbReference type="GO" id="GO:0003677">
    <property type="term" value="F:DNA binding"/>
    <property type="evidence" value="ECO:0007669"/>
    <property type="project" value="UniProtKB-KW"/>
</dbReference>
<gene>
    <name evidence="6" type="ORF">LPB140_01745</name>
</gene>
<keyword evidence="7" id="KW-1185">Reference proteome</keyword>
<proteinExistence type="inferred from homology"/>
<feature type="domain" description="ParB-like N-terminal" evidence="5">
    <location>
        <begin position="49"/>
        <end position="138"/>
    </location>
</feature>
<dbReference type="PANTHER" id="PTHR33375">
    <property type="entry name" value="CHROMOSOME-PARTITIONING PROTEIN PARB-RELATED"/>
    <property type="match status" value="1"/>
</dbReference>
<keyword evidence="2" id="KW-0159">Chromosome partition</keyword>
<evidence type="ECO:0000313" key="6">
    <source>
        <dbReference type="EMBL" id="APG61762.1"/>
    </source>
</evidence>